<name>A0A383CE93_9ZZZZ</name>
<organism evidence="2">
    <name type="scientific">marine metagenome</name>
    <dbReference type="NCBI Taxonomy" id="408172"/>
    <lineage>
        <taxon>unclassified sequences</taxon>
        <taxon>metagenomes</taxon>
        <taxon>ecological metagenomes</taxon>
    </lineage>
</organism>
<accession>A0A383CE93</accession>
<sequence>MGKLQKLQKKTKSNFTGQKSTTAS</sequence>
<evidence type="ECO:0000313" key="2">
    <source>
        <dbReference type="EMBL" id="SVE30359.1"/>
    </source>
</evidence>
<proteinExistence type="predicted"/>
<dbReference type="AlphaFoldDB" id="A0A383CE93"/>
<protein>
    <submittedName>
        <fullName evidence="2">Uncharacterized protein</fullName>
    </submittedName>
</protein>
<feature type="compositionally biased region" description="Polar residues" evidence="1">
    <location>
        <begin position="13"/>
        <end position="24"/>
    </location>
</feature>
<gene>
    <name evidence="2" type="ORF">METZ01_LOCUS483213</name>
</gene>
<reference evidence="2" key="1">
    <citation type="submission" date="2018-05" db="EMBL/GenBank/DDBJ databases">
        <authorList>
            <person name="Lanie J.A."/>
            <person name="Ng W.-L."/>
            <person name="Kazmierczak K.M."/>
            <person name="Andrzejewski T.M."/>
            <person name="Davidsen T.M."/>
            <person name="Wayne K.J."/>
            <person name="Tettelin H."/>
            <person name="Glass J.I."/>
            <person name="Rusch D."/>
            <person name="Podicherti R."/>
            <person name="Tsui H.-C.T."/>
            <person name="Winkler M.E."/>
        </authorList>
    </citation>
    <scope>NUCLEOTIDE SEQUENCE</scope>
</reference>
<feature type="compositionally biased region" description="Basic residues" evidence="1">
    <location>
        <begin position="1"/>
        <end position="12"/>
    </location>
</feature>
<evidence type="ECO:0000256" key="1">
    <source>
        <dbReference type="SAM" id="MobiDB-lite"/>
    </source>
</evidence>
<feature type="region of interest" description="Disordered" evidence="1">
    <location>
        <begin position="1"/>
        <end position="24"/>
    </location>
</feature>
<dbReference type="EMBL" id="UINC01208012">
    <property type="protein sequence ID" value="SVE30359.1"/>
    <property type="molecule type" value="Genomic_DNA"/>
</dbReference>